<reference evidence="9 10" key="1">
    <citation type="submission" date="2013-07" db="EMBL/GenBank/DDBJ databases">
        <authorList>
            <person name="Stoco P.H."/>
            <person name="Wagner G."/>
            <person name="Gerber A."/>
            <person name="Zaha A."/>
            <person name="Thompson C."/>
            <person name="Bartholomeu D.C."/>
            <person name="Luckemeyer D.D."/>
            <person name="Bahia D."/>
            <person name="Loreto E."/>
            <person name="Prestes E.B."/>
            <person name="Lima F.M."/>
            <person name="Rodrigues-Luiz G."/>
            <person name="Vallejo G.A."/>
            <person name="Filho J.F."/>
            <person name="Monteiro K.M."/>
            <person name="Tyler K.M."/>
            <person name="de Almeida L.G."/>
            <person name="Ortiz M.F."/>
            <person name="Siervo M.A."/>
            <person name="de Moraes M.H."/>
            <person name="Cunha O.L."/>
            <person name="Mendonca-Neto R."/>
            <person name="Silva R."/>
            <person name="Teixeira S.M."/>
            <person name="Murta S.M."/>
            <person name="Sincero T.C."/>
            <person name="Mendes T.A."/>
            <person name="Urmenyi T.P."/>
            <person name="Silva V.G."/>
            <person name="da Rocha W.D."/>
            <person name="Andersson B."/>
            <person name="Romanha A.J."/>
            <person name="Steindel M."/>
            <person name="de Vasconcelos A.T."/>
            <person name="Grisard E.C."/>
        </authorList>
    </citation>
    <scope>NUCLEOTIDE SEQUENCE [LARGE SCALE GENOMIC DNA]</scope>
    <source>
        <strain evidence="9 10">SC58</strain>
    </source>
</reference>
<gene>
    <name evidence="9" type="ORF">TRSC58_01298</name>
</gene>
<name>A0A061JA37_TRYRA</name>
<organism evidence="9 10">
    <name type="scientific">Trypanosoma rangeli SC58</name>
    <dbReference type="NCBI Taxonomy" id="429131"/>
    <lineage>
        <taxon>Eukaryota</taxon>
        <taxon>Discoba</taxon>
        <taxon>Euglenozoa</taxon>
        <taxon>Kinetoplastea</taxon>
        <taxon>Metakinetoplastina</taxon>
        <taxon>Trypanosomatida</taxon>
        <taxon>Trypanosomatidae</taxon>
        <taxon>Trypanosoma</taxon>
        <taxon>Herpetosoma</taxon>
    </lineage>
</organism>
<evidence type="ECO:0000256" key="4">
    <source>
        <dbReference type="ARBA" id="ARBA00022989"/>
    </source>
</evidence>
<dbReference type="OrthoDB" id="10250728at2759"/>
<comment type="subcellular location">
    <subcellularLocation>
        <location evidence="1">Membrane</location>
        <topology evidence="1">Single-pass type I membrane protein</topology>
    </subcellularLocation>
</comment>
<comment type="similarity">
    <text evidence="2">Belongs to the TIP family.</text>
</comment>
<evidence type="ECO:0000256" key="5">
    <source>
        <dbReference type="ARBA" id="ARBA00023136"/>
    </source>
</evidence>
<dbReference type="Gene3D" id="2.130.10.130">
    <property type="entry name" value="Integrin alpha, N-terminal"/>
    <property type="match status" value="1"/>
</dbReference>
<evidence type="ECO:0000256" key="1">
    <source>
        <dbReference type="ARBA" id="ARBA00004479"/>
    </source>
</evidence>
<keyword evidence="6" id="KW-0325">Glycoprotein</keyword>
<evidence type="ECO:0000313" key="10">
    <source>
        <dbReference type="Proteomes" id="UP000031737"/>
    </source>
</evidence>
<keyword evidence="5 7" id="KW-0472">Membrane</keyword>
<dbReference type="PANTHER" id="PTHR13412:SF0">
    <property type="entry name" value="T-CELL IMMUNOMODULATORY PROTEIN"/>
    <property type="match status" value="1"/>
</dbReference>
<evidence type="ECO:0000313" key="9">
    <source>
        <dbReference type="EMBL" id="ESL10961.1"/>
    </source>
</evidence>
<evidence type="ECO:0000256" key="3">
    <source>
        <dbReference type="ARBA" id="ARBA00022692"/>
    </source>
</evidence>
<sequence>MATTATQQEGREGQEWRSGGCTKNVSWGMSRFIAARSVVAAVVPLLFLFAQLPAVGARWVNDTATYLGTSPLELRITATVDWDNEMKTGFIGTWVNRTNLVWYCQGKAEDRGTDRGSVLYTLCWTSVDFPSPIVSTIVADLNRDGTLDILAQCEDGRLYFVNGRHRDEPPTAIASEAVPSFNASIPQMSLVTVFSHCGLPEIALVDATGSLVIMQATTETAADNECTGQDNLPAFKPFVLLAGVKGAREVVPLGIISDDIDGDCVVDLLYTVYTGESNTLDIYVFFPARSEHELLLTLTPANRYGFPTVADVSGDGAPDLLFPLCASQNTSVPFGECTRFDGVVVFYNDLHGSSPCANGRCCSGHRFGFHEGASKEFFLHGKSACNIHLRYDLPLAMTSSVAAPLLLRSGDYNRDGYVDLVVPSTYGPLLLTAQRGAHGPPFTCAPLDEARAGALADEVATYTGAIPFFSIIAGDGVFDVVLTFHDTNALPVAFYANRLSQLRDRYFLASGALNGVAAVHDCGVYQPGAVHRFGWSDATMRQRWAYATQLSRTQGHALQPSHLLFGLDRTFSYIQDYAVGILANRQAVRRAWSANLVPNSNVLVWLNPLLSQESWRLRLYLLSATYVWLLFVVFVASLALIAVPIIFLKWREVQHDHREWKLR</sequence>
<dbReference type="InterPro" id="IPR024881">
    <property type="entry name" value="Tip"/>
</dbReference>
<evidence type="ECO:0000256" key="7">
    <source>
        <dbReference type="SAM" id="Phobius"/>
    </source>
</evidence>
<feature type="transmembrane region" description="Helical" evidence="7">
    <location>
        <begin position="626"/>
        <end position="648"/>
    </location>
</feature>
<keyword evidence="3 7" id="KW-0812">Transmembrane</keyword>
<keyword evidence="10" id="KW-1185">Reference proteome</keyword>
<dbReference type="EMBL" id="AUPL01001298">
    <property type="protein sequence ID" value="ESL10961.1"/>
    <property type="molecule type" value="Genomic_DNA"/>
</dbReference>
<accession>A0A061JA37</accession>
<dbReference type="VEuPathDB" id="TriTrypDB:TRSC58_01298"/>
<feature type="transmembrane region" description="Helical" evidence="7">
    <location>
        <begin position="33"/>
        <end position="52"/>
    </location>
</feature>
<dbReference type="SUPFAM" id="SSF69318">
    <property type="entry name" value="Integrin alpha N-terminal domain"/>
    <property type="match status" value="1"/>
</dbReference>
<dbReference type="GO" id="GO:0005886">
    <property type="term" value="C:plasma membrane"/>
    <property type="evidence" value="ECO:0007669"/>
    <property type="project" value="TreeGrafter"/>
</dbReference>
<keyword evidence="4 7" id="KW-1133">Transmembrane helix</keyword>
<evidence type="ECO:0000256" key="6">
    <source>
        <dbReference type="ARBA" id="ARBA00023180"/>
    </source>
</evidence>
<feature type="domain" description="T-cell immunomodulatory protein TIP C2" evidence="8">
    <location>
        <begin position="522"/>
        <end position="620"/>
    </location>
</feature>
<dbReference type="PANTHER" id="PTHR13412">
    <property type="entry name" value="T-CELL IMMUNOMODULATORY PROTEIN HOMOLOG"/>
    <property type="match status" value="1"/>
</dbReference>
<proteinExistence type="inferred from homology"/>
<comment type="caution">
    <text evidence="9">The sequence shown here is derived from an EMBL/GenBank/DDBJ whole genome shotgun (WGS) entry which is preliminary data.</text>
</comment>
<dbReference type="InterPro" id="IPR057089">
    <property type="entry name" value="C2_TIP"/>
</dbReference>
<dbReference type="AlphaFoldDB" id="A0A061JA37"/>
<protein>
    <recommendedName>
        <fullName evidence="8">T-cell immunomodulatory protein TIP C2 domain-containing protein</fullName>
    </recommendedName>
</protein>
<dbReference type="InterPro" id="IPR028994">
    <property type="entry name" value="Integrin_alpha_N"/>
</dbReference>
<evidence type="ECO:0000256" key="2">
    <source>
        <dbReference type="ARBA" id="ARBA00006496"/>
    </source>
</evidence>
<evidence type="ECO:0000259" key="8">
    <source>
        <dbReference type="Pfam" id="PF23122"/>
    </source>
</evidence>
<dbReference type="Pfam" id="PF23122">
    <property type="entry name" value="C2_ITFG1"/>
    <property type="match status" value="1"/>
</dbReference>
<dbReference type="Proteomes" id="UP000031737">
    <property type="component" value="Unassembled WGS sequence"/>
</dbReference>